<accession>A0A223KRE1</accession>
<evidence type="ECO:0000313" key="3">
    <source>
        <dbReference type="EMBL" id="AST92055.1"/>
    </source>
</evidence>
<evidence type="ECO:0000259" key="2">
    <source>
        <dbReference type="Pfam" id="PF02120"/>
    </source>
</evidence>
<dbReference type="RefSeq" id="WP_066413375.1">
    <property type="nucleotide sequence ID" value="NZ_CP018866.1"/>
</dbReference>
<dbReference type="CDD" id="cd17470">
    <property type="entry name" value="T3SS_Flik_C"/>
    <property type="match status" value="1"/>
</dbReference>
<keyword evidence="4" id="KW-1185">Reference proteome</keyword>
<protein>
    <recommendedName>
        <fullName evidence="2">Flagellar hook-length control protein-like C-terminal domain-containing protein</fullName>
    </recommendedName>
</protein>
<feature type="compositionally biased region" description="Basic and acidic residues" evidence="1">
    <location>
        <begin position="335"/>
        <end position="353"/>
    </location>
</feature>
<dbReference type="Pfam" id="PF02120">
    <property type="entry name" value="Flg_hook"/>
    <property type="match status" value="1"/>
</dbReference>
<dbReference type="InterPro" id="IPR021136">
    <property type="entry name" value="Flagellar_hook_control-like_C"/>
</dbReference>
<proteinExistence type="predicted"/>
<dbReference type="STRING" id="1314751.GCA_001591425_01179"/>
<feature type="region of interest" description="Disordered" evidence="1">
    <location>
        <begin position="334"/>
        <end position="360"/>
    </location>
</feature>
<dbReference type="Proteomes" id="UP000215224">
    <property type="component" value="Chromosome"/>
</dbReference>
<dbReference type="AlphaFoldDB" id="A0A223KRE1"/>
<feature type="domain" description="Flagellar hook-length control protein-like C-terminal" evidence="2">
    <location>
        <begin position="251"/>
        <end position="328"/>
    </location>
</feature>
<evidence type="ECO:0000256" key="1">
    <source>
        <dbReference type="SAM" id="MobiDB-lite"/>
    </source>
</evidence>
<evidence type="ECO:0000313" key="4">
    <source>
        <dbReference type="Proteomes" id="UP000215224"/>
    </source>
</evidence>
<dbReference type="InterPro" id="IPR038610">
    <property type="entry name" value="FliK-like_C_sf"/>
</dbReference>
<gene>
    <name evidence="3" type="ORF">BC6307_12585</name>
</gene>
<reference evidence="3 4" key="1">
    <citation type="submission" date="2016-12" db="EMBL/GenBank/DDBJ databases">
        <title>The whole genome sequencing and assembly of Bacillus cohnii DSM 6307T strain.</title>
        <authorList>
            <person name="Lee Y.-J."/>
            <person name="Yi H."/>
            <person name="Bahn Y.-S."/>
            <person name="Kim J.F."/>
            <person name="Lee D.-W."/>
        </authorList>
    </citation>
    <scope>NUCLEOTIDE SEQUENCE [LARGE SCALE GENOMIC DNA]</scope>
    <source>
        <strain evidence="3 4">DSM 6307</strain>
    </source>
</reference>
<dbReference type="KEGG" id="bcoh:BC6307_12585"/>
<dbReference type="EMBL" id="CP018866">
    <property type="protein sequence ID" value="AST92055.1"/>
    <property type="molecule type" value="Genomic_DNA"/>
</dbReference>
<name>A0A223KRE1_9BACI</name>
<sequence>MEVPMLLDVTNVKASSGVHNKNNQTKEKNAETDFSTILLKTERLLHDESLANVIPDNVSIDLPILLETTDVVMVEELLDQFINILNEFPDQEKDEEYTHYLQSIINLISSNETITAKLDVTFQDMDKKLDAPILKQLLQYFKKVMDNTEDSNVKKVLTEELPKLEKLMQLIESKLFAASPSLKEERAIMPFTAKQVVKEAASPIPLSTFQVEQFQTPKQSIIHVTLNTASDNVAREQLISRIEQLLLKSNVQTINGNKQFTMRLHPDHLGTLHIKIQQTDAGLMARIIAHSKAAHHLLENSVGNLKSSLVASNVQLDKVEIVFQDQENRLLNQERQQKNDQQKEHNQFENKELEDNETNDTQLFESILNEQLDSSIDR</sequence>
<dbReference type="Gene3D" id="3.30.750.140">
    <property type="match status" value="1"/>
</dbReference>
<organism evidence="3 4">
    <name type="scientific">Sutcliffiella cohnii</name>
    <dbReference type="NCBI Taxonomy" id="33932"/>
    <lineage>
        <taxon>Bacteria</taxon>
        <taxon>Bacillati</taxon>
        <taxon>Bacillota</taxon>
        <taxon>Bacilli</taxon>
        <taxon>Bacillales</taxon>
        <taxon>Bacillaceae</taxon>
        <taxon>Sutcliffiella</taxon>
    </lineage>
</organism>